<dbReference type="PhylomeDB" id="A0A0G4HTE4"/>
<dbReference type="EMBL" id="CDMZ01003812">
    <property type="protein sequence ID" value="CEM47672.1"/>
    <property type="molecule type" value="Genomic_DNA"/>
</dbReference>
<dbReference type="AlphaFoldDB" id="A0A0G4HTE4"/>
<evidence type="ECO:0000256" key="1">
    <source>
        <dbReference type="SAM" id="MobiDB-lite"/>
    </source>
</evidence>
<accession>A0A0G4HTE4</accession>
<reference evidence="2" key="1">
    <citation type="submission" date="2014-11" db="EMBL/GenBank/DDBJ databases">
        <authorList>
            <person name="Otto D Thomas"/>
            <person name="Naeem Raeece"/>
        </authorList>
    </citation>
    <scope>NUCLEOTIDE SEQUENCE</scope>
</reference>
<name>A0A0G4HTE4_9ALVE</name>
<gene>
    <name evidence="2" type="ORF">Cvel_8460</name>
</gene>
<proteinExistence type="predicted"/>
<feature type="region of interest" description="Disordered" evidence="1">
    <location>
        <begin position="242"/>
        <end position="266"/>
    </location>
</feature>
<dbReference type="VEuPathDB" id="CryptoDB:Cvel_8460"/>
<organism evidence="2">
    <name type="scientific">Chromera velia CCMP2878</name>
    <dbReference type="NCBI Taxonomy" id="1169474"/>
    <lineage>
        <taxon>Eukaryota</taxon>
        <taxon>Sar</taxon>
        <taxon>Alveolata</taxon>
        <taxon>Colpodellida</taxon>
        <taxon>Chromeraceae</taxon>
        <taxon>Chromera</taxon>
    </lineage>
</organism>
<protein>
    <submittedName>
        <fullName evidence="2">Uncharacterized protein</fullName>
    </submittedName>
</protein>
<sequence>MKGVADTSESDGMEWMEEHFRVRPQLPEDVVSLARNLKLDCAEALSKEDPRGKMPMACFPLLFWDFLSLSLPQQCREEGAGKEKEGTEASTQAEHILKRFALEKGWVSFVYRNLSENVYFLRDTLVPSGDTRVTIKTPYHLRGWATFEKCLVAGKDRERIYQQEKLHEFSSLMIFPEAYLTDDSVPAFATELQQAPCLRELDLPVNFDDMGAGLTAEGFSGLALLCQLQKIRVCREIWRNKNSPEEDPHTESISRSNSEVEREKEAWPEFARLKESIPGLRIHWW</sequence>
<evidence type="ECO:0000313" key="2">
    <source>
        <dbReference type="EMBL" id="CEM47672.1"/>
    </source>
</evidence>